<protein>
    <submittedName>
        <fullName evidence="3">Glycosyl transferase family A</fullName>
    </submittedName>
    <submittedName>
        <fullName evidence="4">Glycosyltransferase involved in cell wall bisynthesis</fullName>
    </submittedName>
</protein>
<organism evidence="4 5">
    <name type="scientific">Alicyclobacillus hesperidum</name>
    <dbReference type="NCBI Taxonomy" id="89784"/>
    <lineage>
        <taxon>Bacteria</taxon>
        <taxon>Bacillati</taxon>
        <taxon>Bacillota</taxon>
        <taxon>Bacilli</taxon>
        <taxon>Bacillales</taxon>
        <taxon>Alicyclobacillaceae</taxon>
        <taxon>Alicyclobacillus</taxon>
    </lineage>
</organism>
<dbReference type="EMBL" id="BSRA01000010">
    <property type="protein sequence ID" value="GLV14244.1"/>
    <property type="molecule type" value="Genomic_DNA"/>
</dbReference>
<dbReference type="InterPro" id="IPR029044">
    <property type="entry name" value="Nucleotide-diphossugar_trans"/>
</dbReference>
<evidence type="ECO:0000313" key="5">
    <source>
        <dbReference type="Proteomes" id="UP000182589"/>
    </source>
</evidence>
<sequence length="283" mass="32461">MSQMQRNIANGGTVDGGSPRVTVLIPAYNRADLLPTAVTSVQAQTEGRWRCIVIDDGSTDDTRAVATRFAQRDERIEVLALSENRGLGNALQAGLERVKTPYFVILDSDDWFSPDAISRCLNKMEQADDDVSLVCADGVYWVQAEDGSLHRDRVQKGRAFADKYEFFCYGPNLVPRFLRTEAVRAVGGFENDPAGHGRYLEDKLLLLKLIAHGRFAYVEQELYNIRQHAHNMTHPSDRARFQAIKRQMYERMMREWGDEYEIEWEEHPEGWLDVKTLHPRRRS</sequence>
<evidence type="ECO:0000259" key="2">
    <source>
        <dbReference type="Pfam" id="PF00535"/>
    </source>
</evidence>
<dbReference type="CDD" id="cd00761">
    <property type="entry name" value="Glyco_tranf_GTA_type"/>
    <property type="match status" value="1"/>
</dbReference>
<dbReference type="Proteomes" id="UP000182589">
    <property type="component" value="Unassembled WGS sequence"/>
</dbReference>
<evidence type="ECO:0000256" key="1">
    <source>
        <dbReference type="ARBA" id="ARBA00006739"/>
    </source>
</evidence>
<name>A0A1H2VSE4_9BACL</name>
<reference evidence="4" key="2">
    <citation type="submission" date="2016-10" db="EMBL/GenBank/DDBJ databases">
        <authorList>
            <person name="de Groot N.N."/>
        </authorList>
    </citation>
    <scope>NUCLEOTIDE SEQUENCE [LARGE SCALE GENOMIC DNA]</scope>
    <source>
        <strain evidence="4">DSM 12489</strain>
    </source>
</reference>
<keyword evidence="4" id="KW-0808">Transferase</keyword>
<accession>A0A1H2VSE4</accession>
<dbReference type="RefSeq" id="WP_074693328.1">
    <property type="nucleotide sequence ID" value="NZ_BSRA01000010.1"/>
</dbReference>
<dbReference type="EMBL" id="FNOJ01000012">
    <property type="protein sequence ID" value="SDW71275.1"/>
    <property type="molecule type" value="Genomic_DNA"/>
</dbReference>
<dbReference type="Gene3D" id="3.90.550.10">
    <property type="entry name" value="Spore Coat Polysaccharide Biosynthesis Protein SpsA, Chain A"/>
    <property type="match status" value="1"/>
</dbReference>
<reference evidence="3" key="3">
    <citation type="submission" date="2023-02" db="EMBL/GenBank/DDBJ databases">
        <title>Proposal of a novel subspecies: Alicyclobacillus hesperidum subspecies aegle.</title>
        <authorList>
            <person name="Goto K."/>
            <person name="Fujii T."/>
            <person name="Yasui K."/>
            <person name="Mochida K."/>
            <person name="Kato-Tanaka Y."/>
            <person name="Morohoshi S."/>
            <person name="An S.Y."/>
            <person name="Kasai H."/>
            <person name="Yokota A."/>
        </authorList>
    </citation>
    <scope>NUCLEOTIDE SEQUENCE</scope>
    <source>
        <strain evidence="3">DSM 12766</strain>
    </source>
</reference>
<dbReference type="SUPFAM" id="SSF53448">
    <property type="entry name" value="Nucleotide-diphospho-sugar transferases"/>
    <property type="match status" value="1"/>
</dbReference>
<reference evidence="5" key="1">
    <citation type="submission" date="2016-10" db="EMBL/GenBank/DDBJ databases">
        <authorList>
            <person name="Varghese N."/>
        </authorList>
    </citation>
    <scope>NUCLEOTIDE SEQUENCE [LARGE SCALE GENOMIC DNA]</scope>
    <source>
        <strain evidence="5">DSM 12489</strain>
    </source>
</reference>
<dbReference type="InterPro" id="IPR001173">
    <property type="entry name" value="Glyco_trans_2-like"/>
</dbReference>
<evidence type="ECO:0000313" key="3">
    <source>
        <dbReference type="EMBL" id="GLV14244.1"/>
    </source>
</evidence>
<comment type="similarity">
    <text evidence="1">Belongs to the glycosyltransferase 2 family.</text>
</comment>
<keyword evidence="5" id="KW-1185">Reference proteome</keyword>
<dbReference type="Pfam" id="PF00535">
    <property type="entry name" value="Glycos_transf_2"/>
    <property type="match status" value="1"/>
</dbReference>
<evidence type="ECO:0000313" key="4">
    <source>
        <dbReference type="EMBL" id="SDW71275.1"/>
    </source>
</evidence>
<dbReference type="AlphaFoldDB" id="A0A1H2VSE4"/>
<dbReference type="Proteomes" id="UP001157137">
    <property type="component" value="Unassembled WGS sequence"/>
</dbReference>
<proteinExistence type="inferred from homology"/>
<dbReference type="GO" id="GO:0016740">
    <property type="term" value="F:transferase activity"/>
    <property type="evidence" value="ECO:0007669"/>
    <property type="project" value="UniProtKB-KW"/>
</dbReference>
<dbReference type="PANTHER" id="PTHR22916:SF56">
    <property type="entry name" value="GLYCOSYL TRANSFERASE"/>
    <property type="match status" value="1"/>
</dbReference>
<gene>
    <name evidence="3" type="ORF">Heshes_19280</name>
    <name evidence="4" type="ORF">SAMN04489725_1125</name>
</gene>
<dbReference type="STRING" id="89784.SAMN04489725_1125"/>
<dbReference type="PANTHER" id="PTHR22916">
    <property type="entry name" value="GLYCOSYLTRANSFERASE"/>
    <property type="match status" value="1"/>
</dbReference>
<feature type="domain" description="Glycosyltransferase 2-like" evidence="2">
    <location>
        <begin position="22"/>
        <end position="152"/>
    </location>
</feature>